<organism evidence="1 2">
    <name type="scientific">Pseudomonas chaetocerotis</name>
    <dbReference type="NCBI Taxonomy" id="2758695"/>
    <lineage>
        <taxon>Bacteria</taxon>
        <taxon>Pseudomonadati</taxon>
        <taxon>Pseudomonadota</taxon>
        <taxon>Gammaproteobacteria</taxon>
        <taxon>Pseudomonadales</taxon>
        <taxon>Pseudomonadaceae</taxon>
        <taxon>Pseudomonas</taxon>
    </lineage>
</organism>
<dbReference type="AlphaFoldDB" id="A0A931D5U0"/>
<comment type="caution">
    <text evidence="1">The sequence shown here is derived from an EMBL/GenBank/DDBJ whole genome shotgun (WGS) entry which is preliminary data.</text>
</comment>
<keyword evidence="2" id="KW-1185">Reference proteome</keyword>
<name>A0A931D5U0_9PSED</name>
<proteinExistence type="predicted"/>
<reference evidence="1" key="1">
    <citation type="submission" date="2020-07" db="EMBL/GenBank/DDBJ databases">
        <title>Pseudomonas chaetoceroseae sp. nov., a new member of the Pseudomonas oleovorans group isolated from a culture of Chaetoceros calcitrans.</title>
        <authorList>
            <person name="Girard L."/>
            <person name="Lood C."/>
            <person name="De Mot R."/>
            <person name="Baudart J."/>
        </authorList>
    </citation>
    <scope>NUCLEOTIDE SEQUENCE</scope>
    <source>
        <strain evidence="1">536</strain>
    </source>
</reference>
<evidence type="ECO:0000313" key="1">
    <source>
        <dbReference type="EMBL" id="MBG0838246.1"/>
    </source>
</evidence>
<dbReference type="PROSITE" id="PS51257">
    <property type="entry name" value="PROKAR_LIPOPROTEIN"/>
    <property type="match status" value="1"/>
</dbReference>
<evidence type="ECO:0008006" key="3">
    <source>
        <dbReference type="Google" id="ProtNLM"/>
    </source>
</evidence>
<dbReference type="Proteomes" id="UP000596932">
    <property type="component" value="Unassembled WGS sequence"/>
</dbReference>
<accession>A0A931D5U0</accession>
<gene>
    <name evidence="1" type="ORF">H3221_24310</name>
</gene>
<dbReference type="RefSeq" id="WP_196477074.1">
    <property type="nucleotide sequence ID" value="NZ_JACFYX020000018.1"/>
</dbReference>
<dbReference type="EMBL" id="JACFYX010000037">
    <property type="protein sequence ID" value="MBG0838246.1"/>
    <property type="molecule type" value="Genomic_DNA"/>
</dbReference>
<evidence type="ECO:0000313" key="2">
    <source>
        <dbReference type="Proteomes" id="UP000596932"/>
    </source>
</evidence>
<sequence>MSDKVVLPLLVVLSLLSGCSTTLPPLEHRQVEPFVPVGLRVSMLTTGRKGDTSNRQVVQRLQQSGSFSWLDEGISRNGYSLLIVEPAGKRANTGVVLLGALTLLTLPLPVSYEQHLRGTVFKDGVPIKSYDYRRDGWGVLAWYVPMPFDRNKRDMLDELLGDIEREQTIPKQR</sequence>
<protein>
    <recommendedName>
        <fullName evidence="3">Lipoprotein</fullName>
    </recommendedName>
</protein>